<reference evidence="1" key="1">
    <citation type="journal article" date="2021" name="New Phytol.">
        <title>Evolutionary innovations through gain and loss of genes in the ectomycorrhizal Boletales.</title>
        <authorList>
            <person name="Wu G."/>
            <person name="Miyauchi S."/>
            <person name="Morin E."/>
            <person name="Kuo A."/>
            <person name="Drula E."/>
            <person name="Varga T."/>
            <person name="Kohler A."/>
            <person name="Feng B."/>
            <person name="Cao Y."/>
            <person name="Lipzen A."/>
            <person name="Daum C."/>
            <person name="Hundley H."/>
            <person name="Pangilinan J."/>
            <person name="Johnson J."/>
            <person name="Barry K."/>
            <person name="LaButti K."/>
            <person name="Ng V."/>
            <person name="Ahrendt S."/>
            <person name="Min B."/>
            <person name="Choi I.G."/>
            <person name="Park H."/>
            <person name="Plett J.M."/>
            <person name="Magnuson J."/>
            <person name="Spatafora J.W."/>
            <person name="Nagy L.G."/>
            <person name="Henrissat B."/>
            <person name="Grigoriev I.V."/>
            <person name="Yang Z.L."/>
            <person name="Xu J."/>
            <person name="Martin F.M."/>
        </authorList>
    </citation>
    <scope>NUCLEOTIDE SEQUENCE</scope>
    <source>
        <strain evidence="1">ATCC 28755</strain>
    </source>
</reference>
<accession>A0ACB8AHR8</accession>
<keyword evidence="2" id="KW-1185">Reference proteome</keyword>
<sequence>MLLSASFTKAGKTHRKNRSMSSTRLNEVSRIKFQTIFKSLRVHRKAGRSISGESRGSPSDNRQRRAFKRPLLSRNHYKSYIPISSPISFPDCPNATTLEVIQPHAKASSAQEAFEAHQISCGTGHVLPSCPSVFALRADPTGDYLVAQLGRNLERMSLSDEETRSTSSNVALASITSDKTMMDIKQPTSVGMMDDCDIIYSPQTQYTWLDAPTIIITSADSCSNYSFPPLRRSSARLANLTNFAAECSDDPFTFEQAASDFAFSYSLPPFPSPLEFSSASLDWDLPDTPSPCYDDPQELTLAPLQPLGSLLNDTFQFPQFSFPTLEAGLFVSSSA</sequence>
<evidence type="ECO:0000313" key="2">
    <source>
        <dbReference type="Proteomes" id="UP000790377"/>
    </source>
</evidence>
<name>A0ACB8AHR8_9AGAM</name>
<comment type="caution">
    <text evidence="1">The sequence shown here is derived from an EMBL/GenBank/DDBJ whole genome shotgun (WGS) entry which is preliminary data.</text>
</comment>
<evidence type="ECO:0000313" key="1">
    <source>
        <dbReference type="EMBL" id="KAH7912728.1"/>
    </source>
</evidence>
<dbReference type="Proteomes" id="UP000790377">
    <property type="component" value="Unassembled WGS sequence"/>
</dbReference>
<organism evidence="1 2">
    <name type="scientific">Hygrophoropsis aurantiaca</name>
    <dbReference type="NCBI Taxonomy" id="72124"/>
    <lineage>
        <taxon>Eukaryota</taxon>
        <taxon>Fungi</taxon>
        <taxon>Dikarya</taxon>
        <taxon>Basidiomycota</taxon>
        <taxon>Agaricomycotina</taxon>
        <taxon>Agaricomycetes</taxon>
        <taxon>Agaricomycetidae</taxon>
        <taxon>Boletales</taxon>
        <taxon>Coniophorineae</taxon>
        <taxon>Hygrophoropsidaceae</taxon>
        <taxon>Hygrophoropsis</taxon>
    </lineage>
</organism>
<dbReference type="EMBL" id="MU267645">
    <property type="protein sequence ID" value="KAH7912728.1"/>
    <property type="molecule type" value="Genomic_DNA"/>
</dbReference>
<proteinExistence type="predicted"/>
<gene>
    <name evidence="1" type="ORF">BJ138DRAFT_1147728</name>
</gene>
<protein>
    <submittedName>
        <fullName evidence="1">Uncharacterized protein</fullName>
    </submittedName>
</protein>